<organism evidence="15">
    <name type="scientific">Aedes albopictus</name>
    <name type="common">Asian tiger mosquito</name>
    <name type="synonym">Stegomyia albopicta</name>
    <dbReference type="NCBI Taxonomy" id="7160"/>
    <lineage>
        <taxon>Eukaryota</taxon>
        <taxon>Metazoa</taxon>
        <taxon>Ecdysozoa</taxon>
        <taxon>Arthropoda</taxon>
        <taxon>Hexapoda</taxon>
        <taxon>Insecta</taxon>
        <taxon>Pterygota</taxon>
        <taxon>Neoptera</taxon>
        <taxon>Endopterygota</taxon>
        <taxon>Diptera</taxon>
        <taxon>Nematocera</taxon>
        <taxon>Culicoidea</taxon>
        <taxon>Culicidae</taxon>
        <taxon>Culicinae</taxon>
        <taxon>Aedini</taxon>
        <taxon>Aedes</taxon>
        <taxon>Stegomyia</taxon>
    </lineage>
</organism>
<evidence type="ECO:0000256" key="7">
    <source>
        <dbReference type="ARBA" id="ARBA00050849"/>
    </source>
</evidence>
<comment type="catalytic activity">
    <reaction evidence="13">
        <text>serotonin + acetyl-CoA = N-acetylserotonin + CoA + H(+)</text>
        <dbReference type="Rhea" id="RHEA:25217"/>
        <dbReference type="ChEBI" id="CHEBI:15378"/>
        <dbReference type="ChEBI" id="CHEBI:17697"/>
        <dbReference type="ChEBI" id="CHEBI:57287"/>
        <dbReference type="ChEBI" id="CHEBI:57288"/>
        <dbReference type="ChEBI" id="CHEBI:350546"/>
        <dbReference type="EC" id="2.3.1.87"/>
    </reaction>
    <physiologicalReaction direction="left-to-right" evidence="13">
        <dbReference type="Rhea" id="RHEA:25218"/>
    </physiologicalReaction>
</comment>
<dbReference type="CDD" id="cd04301">
    <property type="entry name" value="NAT_SF"/>
    <property type="match status" value="1"/>
</dbReference>
<keyword evidence="2" id="KW-0012">Acyltransferase</keyword>
<keyword evidence="1" id="KW-0808">Transferase</keyword>
<evidence type="ECO:0000256" key="12">
    <source>
        <dbReference type="ARBA" id="ARBA00052335"/>
    </source>
</evidence>
<comment type="catalytic activity">
    <reaction evidence="6">
        <text>dopamine + (9Z)-octadecenoyl-CoA = N-(9Z-octadecanoyl)-dopamine + CoA + H(+)</text>
        <dbReference type="Rhea" id="RHEA:51380"/>
        <dbReference type="ChEBI" id="CHEBI:15378"/>
        <dbReference type="ChEBI" id="CHEBI:31883"/>
        <dbReference type="ChEBI" id="CHEBI:57287"/>
        <dbReference type="ChEBI" id="CHEBI:57387"/>
        <dbReference type="ChEBI" id="CHEBI:59905"/>
    </reaction>
    <physiologicalReaction direction="left-to-right" evidence="6">
        <dbReference type="Rhea" id="RHEA:51381"/>
    </physiologicalReaction>
</comment>
<comment type="similarity">
    <text evidence="4">Belongs to the acetyltransferase family. AANAT subfamily.</text>
</comment>
<evidence type="ECO:0000313" key="15">
    <source>
        <dbReference type="EMBL" id="JAC09435.1"/>
    </source>
</evidence>
<evidence type="ECO:0000256" key="2">
    <source>
        <dbReference type="ARBA" id="ARBA00023315"/>
    </source>
</evidence>
<feature type="domain" description="N-acetyltransferase" evidence="14">
    <location>
        <begin position="41"/>
        <end position="210"/>
    </location>
</feature>
<dbReference type="EC" id="2.3.1.87" evidence="5"/>
<dbReference type="VEuPathDB" id="VectorBase:AALFPA_059740"/>
<reference evidence="15" key="1">
    <citation type="journal article" date="2014" name="PLoS Negl. Trop. Dis.">
        <title>Identification and characterization of seminal fluid proteins in the Asian tiger mosquito, Aedes albopictus.</title>
        <authorList>
            <person name="Boes K.E."/>
            <person name="Ribeiro J.M."/>
            <person name="Wong A."/>
            <person name="Harrington L.C."/>
            <person name="Wolfner M.F."/>
            <person name="Sirot L.K."/>
        </authorList>
    </citation>
    <scope>NUCLEOTIDE SEQUENCE</scope>
    <source>
        <tissue evidence="15">Reproductive organs</tissue>
    </source>
</reference>
<dbReference type="PANTHER" id="PTHR20905:SF1">
    <property type="entry name" value="AT07410P-RELATED"/>
    <property type="match status" value="1"/>
</dbReference>
<comment type="catalytic activity">
    <reaction evidence="12">
        <text>dopamine + hexadecanoyl-CoA = N-hexadecanoyl-dopamine + CoA + H(+)</text>
        <dbReference type="Rhea" id="RHEA:51376"/>
        <dbReference type="ChEBI" id="CHEBI:15378"/>
        <dbReference type="ChEBI" id="CHEBI:57287"/>
        <dbReference type="ChEBI" id="CHEBI:57379"/>
        <dbReference type="ChEBI" id="CHEBI:59905"/>
        <dbReference type="ChEBI" id="CHEBI:134058"/>
    </reaction>
    <physiologicalReaction direction="left-to-right" evidence="12">
        <dbReference type="Rhea" id="RHEA:51377"/>
    </physiologicalReaction>
</comment>
<dbReference type="Gene3D" id="3.40.630.30">
    <property type="match status" value="1"/>
</dbReference>
<dbReference type="GO" id="GO:0004059">
    <property type="term" value="F:aralkylamine N-acetyltransferase activity"/>
    <property type="evidence" value="ECO:0007669"/>
    <property type="project" value="UniProtKB-EC"/>
</dbReference>
<dbReference type="InterPro" id="IPR000182">
    <property type="entry name" value="GNAT_dom"/>
</dbReference>
<evidence type="ECO:0000256" key="3">
    <source>
        <dbReference type="ARBA" id="ARBA00037926"/>
    </source>
</evidence>
<dbReference type="PROSITE" id="PS51186">
    <property type="entry name" value="GNAT"/>
    <property type="match status" value="1"/>
</dbReference>
<dbReference type="EMBL" id="GAPW01004163">
    <property type="protein sequence ID" value="JAC09435.1"/>
    <property type="molecule type" value="mRNA"/>
</dbReference>
<evidence type="ECO:0000256" key="8">
    <source>
        <dbReference type="ARBA" id="ARBA00051284"/>
    </source>
</evidence>
<dbReference type="PANTHER" id="PTHR20905">
    <property type="entry name" value="N-ACETYLTRANSFERASE-RELATED"/>
    <property type="match status" value="1"/>
</dbReference>
<dbReference type="VEuPathDB" id="VectorBase:AALF023345"/>
<name>A0A023EK04_AEDAL</name>
<protein>
    <recommendedName>
        <fullName evidence="5">aralkylamine N-acetyltransferase</fullName>
        <ecNumber evidence="5">2.3.1.87</ecNumber>
    </recommendedName>
</protein>
<comment type="catalytic activity">
    <reaction evidence="7">
        <text>serotonin + octadecanoyl-CoA = N-octadecanoyl-serotonin + CoA + H(+)</text>
        <dbReference type="Rhea" id="RHEA:51400"/>
        <dbReference type="ChEBI" id="CHEBI:15378"/>
        <dbReference type="ChEBI" id="CHEBI:57287"/>
        <dbReference type="ChEBI" id="CHEBI:57394"/>
        <dbReference type="ChEBI" id="CHEBI:134065"/>
        <dbReference type="ChEBI" id="CHEBI:350546"/>
    </reaction>
    <physiologicalReaction direction="left-to-right" evidence="7">
        <dbReference type="Rhea" id="RHEA:51401"/>
    </physiologicalReaction>
</comment>
<evidence type="ECO:0000256" key="10">
    <source>
        <dbReference type="ARBA" id="ARBA00051823"/>
    </source>
</evidence>
<evidence type="ECO:0000256" key="1">
    <source>
        <dbReference type="ARBA" id="ARBA00022679"/>
    </source>
</evidence>
<sequence>MEATSSNGIQFRQAISTDREALREALAKFFYPEEPLTVGYYRGSDVTDDDMDFSLSLIEEGFVWLGVEEESERIVALSGGAFSEPDEAQQLIDLAGRTESQKFADILRLLGHLAHEVDAFNRFGVSKVYHLHYLAVDSRLRGRSLGRILMEKQFKYARECGAKVLCADVTGFYSAKLFESLGLQCVTSINYKKYFDEDGQQMFLAEEPHECIMGMVKILE</sequence>
<accession>A0A023EK04</accession>
<comment type="pathway">
    <text evidence="3">Aromatic compound metabolism; melatonin biosynthesis; melatonin from serotonin: step 1/2.</text>
</comment>
<comment type="catalytic activity">
    <reaction evidence="9">
        <text>dopamine + acetyl-CoA = N-acetyldopamine + CoA + H(+)</text>
        <dbReference type="Rhea" id="RHEA:51388"/>
        <dbReference type="ChEBI" id="CHEBI:15378"/>
        <dbReference type="ChEBI" id="CHEBI:57287"/>
        <dbReference type="ChEBI" id="CHEBI:57288"/>
        <dbReference type="ChEBI" id="CHEBI:59905"/>
        <dbReference type="ChEBI" id="CHEBI:125678"/>
    </reaction>
    <physiologicalReaction direction="left-to-right" evidence="9">
        <dbReference type="Rhea" id="RHEA:51389"/>
    </physiologicalReaction>
</comment>
<dbReference type="InterPro" id="IPR016181">
    <property type="entry name" value="Acyl_CoA_acyltransferase"/>
</dbReference>
<dbReference type="SUPFAM" id="SSF55729">
    <property type="entry name" value="Acyl-CoA N-acyltransferases (Nat)"/>
    <property type="match status" value="1"/>
</dbReference>
<evidence type="ECO:0000256" key="9">
    <source>
        <dbReference type="ARBA" id="ARBA00051711"/>
    </source>
</evidence>
<evidence type="ECO:0000256" key="11">
    <source>
        <dbReference type="ARBA" id="ARBA00052178"/>
    </source>
</evidence>
<proteinExistence type="evidence at transcript level"/>
<evidence type="ECO:0000259" key="14">
    <source>
        <dbReference type="PROSITE" id="PS51186"/>
    </source>
</evidence>
<evidence type="ECO:0000256" key="4">
    <source>
        <dbReference type="ARBA" id="ARBA00038182"/>
    </source>
</evidence>
<comment type="catalytic activity">
    <reaction evidence="10">
        <text>serotonin + (9Z)-octadecenoyl-CoA = N-(9Z-octadecenoyl)-serotonin + CoA + H(+)</text>
        <dbReference type="Rhea" id="RHEA:51392"/>
        <dbReference type="ChEBI" id="CHEBI:15378"/>
        <dbReference type="ChEBI" id="CHEBI:57287"/>
        <dbReference type="ChEBI" id="CHEBI:57387"/>
        <dbReference type="ChEBI" id="CHEBI:134064"/>
        <dbReference type="ChEBI" id="CHEBI:350546"/>
    </reaction>
    <physiologicalReaction direction="left-to-right" evidence="10">
        <dbReference type="Rhea" id="RHEA:51393"/>
    </physiologicalReaction>
</comment>
<comment type="catalytic activity">
    <reaction evidence="11">
        <text>serotonin + hexadecanoyl-CoA = N-hexadecanoyl-serotonin + CoA + H(+)</text>
        <dbReference type="Rhea" id="RHEA:51384"/>
        <dbReference type="ChEBI" id="CHEBI:15378"/>
        <dbReference type="ChEBI" id="CHEBI:57287"/>
        <dbReference type="ChEBI" id="CHEBI:57379"/>
        <dbReference type="ChEBI" id="CHEBI:134059"/>
        <dbReference type="ChEBI" id="CHEBI:350546"/>
    </reaction>
    <physiologicalReaction direction="left-to-right" evidence="11">
        <dbReference type="Rhea" id="RHEA:51385"/>
    </physiologicalReaction>
</comment>
<comment type="catalytic activity">
    <reaction evidence="8">
        <text>serotonin + (5Z,8Z,11Z,14Z)-eicosatetraenoyl-CoA = N-[(5Z,8Z,11Z,14Z)-eicosatetraenoyl]-serotonin + CoA + H(+)</text>
        <dbReference type="Rhea" id="RHEA:51396"/>
        <dbReference type="ChEBI" id="CHEBI:15378"/>
        <dbReference type="ChEBI" id="CHEBI:57287"/>
        <dbReference type="ChEBI" id="CHEBI:57368"/>
        <dbReference type="ChEBI" id="CHEBI:132255"/>
        <dbReference type="ChEBI" id="CHEBI:350546"/>
    </reaction>
    <physiologicalReaction direction="left-to-right" evidence="8">
        <dbReference type="Rhea" id="RHEA:51397"/>
    </physiologicalReaction>
</comment>
<dbReference type="AlphaFoldDB" id="A0A023EK04"/>
<evidence type="ECO:0000256" key="13">
    <source>
        <dbReference type="ARBA" id="ARBA00052491"/>
    </source>
</evidence>
<dbReference type="VEuPathDB" id="VectorBase:AALC636_034770"/>
<dbReference type="FunFam" id="3.40.630.30:FF:000046">
    <property type="entry name" value="Dopamine N-acetyltransferase"/>
    <property type="match status" value="1"/>
</dbReference>
<evidence type="ECO:0000256" key="5">
    <source>
        <dbReference type="ARBA" id="ARBA00039114"/>
    </source>
</evidence>
<dbReference type="Pfam" id="PF00583">
    <property type="entry name" value="Acetyltransf_1"/>
    <property type="match status" value="1"/>
</dbReference>
<evidence type="ECO:0000256" key="6">
    <source>
        <dbReference type="ARBA" id="ARBA00050189"/>
    </source>
</evidence>